<organism evidence="1 2">
    <name type="scientific">Daphnia pulex</name>
    <name type="common">Water flea</name>
    <dbReference type="NCBI Taxonomy" id="6669"/>
    <lineage>
        <taxon>Eukaryota</taxon>
        <taxon>Metazoa</taxon>
        <taxon>Ecdysozoa</taxon>
        <taxon>Arthropoda</taxon>
        <taxon>Crustacea</taxon>
        <taxon>Branchiopoda</taxon>
        <taxon>Diplostraca</taxon>
        <taxon>Cladocera</taxon>
        <taxon>Anomopoda</taxon>
        <taxon>Daphniidae</taxon>
        <taxon>Daphnia</taxon>
    </lineage>
</organism>
<evidence type="ECO:0000313" key="1">
    <source>
        <dbReference type="EMBL" id="EFX63520.1"/>
    </source>
</evidence>
<dbReference type="OrthoDB" id="6370901at2759"/>
<reference evidence="1 2" key="1">
    <citation type="journal article" date="2011" name="Science">
        <title>The ecoresponsive genome of Daphnia pulex.</title>
        <authorList>
            <person name="Colbourne J.K."/>
            <person name="Pfrender M.E."/>
            <person name="Gilbert D."/>
            <person name="Thomas W.K."/>
            <person name="Tucker A."/>
            <person name="Oakley T.H."/>
            <person name="Tokishita S."/>
            <person name="Aerts A."/>
            <person name="Arnold G.J."/>
            <person name="Basu M.K."/>
            <person name="Bauer D.J."/>
            <person name="Caceres C.E."/>
            <person name="Carmel L."/>
            <person name="Casola C."/>
            <person name="Choi J.H."/>
            <person name="Detter J.C."/>
            <person name="Dong Q."/>
            <person name="Dusheyko S."/>
            <person name="Eads B.D."/>
            <person name="Frohlich T."/>
            <person name="Geiler-Samerotte K.A."/>
            <person name="Gerlach D."/>
            <person name="Hatcher P."/>
            <person name="Jogdeo S."/>
            <person name="Krijgsveld J."/>
            <person name="Kriventseva E.V."/>
            <person name="Kultz D."/>
            <person name="Laforsch C."/>
            <person name="Lindquist E."/>
            <person name="Lopez J."/>
            <person name="Manak J.R."/>
            <person name="Muller J."/>
            <person name="Pangilinan J."/>
            <person name="Patwardhan R.P."/>
            <person name="Pitluck S."/>
            <person name="Pritham E.J."/>
            <person name="Rechtsteiner A."/>
            <person name="Rho M."/>
            <person name="Rogozin I.B."/>
            <person name="Sakarya O."/>
            <person name="Salamov A."/>
            <person name="Schaack S."/>
            <person name="Shapiro H."/>
            <person name="Shiga Y."/>
            <person name="Skalitzky C."/>
            <person name="Smith Z."/>
            <person name="Souvorov A."/>
            <person name="Sung W."/>
            <person name="Tang Z."/>
            <person name="Tsuchiya D."/>
            <person name="Tu H."/>
            <person name="Vos H."/>
            <person name="Wang M."/>
            <person name="Wolf Y.I."/>
            <person name="Yamagata H."/>
            <person name="Yamada T."/>
            <person name="Ye Y."/>
            <person name="Shaw J.R."/>
            <person name="Andrews J."/>
            <person name="Crease T.J."/>
            <person name="Tang H."/>
            <person name="Lucas S.M."/>
            <person name="Robertson H.M."/>
            <person name="Bork P."/>
            <person name="Koonin E.V."/>
            <person name="Zdobnov E.M."/>
            <person name="Grigoriev I.V."/>
            <person name="Lynch M."/>
            <person name="Boore J.L."/>
        </authorList>
    </citation>
    <scope>NUCLEOTIDE SEQUENCE [LARGE SCALE GENOMIC DNA]</scope>
</reference>
<evidence type="ECO:0000313" key="2">
    <source>
        <dbReference type="Proteomes" id="UP000000305"/>
    </source>
</evidence>
<dbReference type="Proteomes" id="UP000000305">
    <property type="component" value="Unassembled WGS sequence"/>
</dbReference>
<protein>
    <recommendedName>
        <fullName evidence="3">Tc1-like transposase DDE domain-containing protein</fullName>
    </recommendedName>
</protein>
<evidence type="ECO:0008006" key="3">
    <source>
        <dbReference type="Google" id="ProtNLM"/>
    </source>
</evidence>
<dbReference type="eggNOG" id="ENOG502RKUU">
    <property type="taxonomic scope" value="Eukaryota"/>
</dbReference>
<dbReference type="PhylomeDB" id="E9HXL1"/>
<dbReference type="EMBL" id="GL733049">
    <property type="protein sequence ID" value="EFX63520.1"/>
    <property type="molecule type" value="Genomic_DNA"/>
</dbReference>
<dbReference type="Gene3D" id="3.30.420.10">
    <property type="entry name" value="Ribonuclease H-like superfamily/Ribonuclease H"/>
    <property type="match status" value="1"/>
</dbReference>
<name>E9HXL1_DAPPU</name>
<gene>
    <name evidence="1" type="ORF">DAPPUDRAFT_67059</name>
</gene>
<dbReference type="OMA" id="IRSWFRE"/>
<dbReference type="KEGG" id="dpx:DAPPUDRAFT_67059"/>
<dbReference type="InterPro" id="IPR036397">
    <property type="entry name" value="RNaseH_sf"/>
</dbReference>
<dbReference type="GO" id="GO:0003676">
    <property type="term" value="F:nucleic acid binding"/>
    <property type="evidence" value="ECO:0007669"/>
    <property type="project" value="InterPro"/>
</dbReference>
<keyword evidence="2" id="KW-1185">Reference proteome</keyword>
<sequence>MYLEILQNVLLPFIQDRLHYQQVRFIHDLSPIHQAIVIRSWFREHPEIAVLPWPPKGADLNPIDNHWGNMVKDLEYFRPKSPDEVYEKARACWDSYRGRPDYWQKLVLSITNRLQLVIDANGY</sequence>
<accession>E9HXL1</accession>
<proteinExistence type="predicted"/>
<dbReference type="HOGENOM" id="CLU_033666_12_3_1"/>
<dbReference type="AlphaFoldDB" id="E9HXL1"/>
<dbReference type="InParanoid" id="E9HXL1"/>
<dbReference type="STRING" id="6669.E9HXL1"/>